<dbReference type="EMBL" id="BAABIK010000034">
    <property type="protein sequence ID" value="GAA4954825.1"/>
    <property type="molecule type" value="Genomic_DNA"/>
</dbReference>
<reference evidence="3" key="1">
    <citation type="journal article" date="2019" name="Int. J. Syst. Evol. Microbiol.">
        <title>The Global Catalogue of Microorganisms (GCM) 10K type strain sequencing project: providing services to taxonomists for standard genome sequencing and annotation.</title>
        <authorList>
            <consortium name="The Broad Institute Genomics Platform"/>
            <consortium name="The Broad Institute Genome Sequencing Center for Infectious Disease"/>
            <person name="Wu L."/>
            <person name="Ma J."/>
        </authorList>
    </citation>
    <scope>NUCLEOTIDE SEQUENCE [LARGE SCALE GENOMIC DNA]</scope>
    <source>
        <strain evidence="3">JCM 18123</strain>
    </source>
</reference>
<name>A0ABP9GWN6_9ACTN</name>
<sequence>MMELCAAARVVAEDPVHGYAACGSAPGNVRGTLLTGPAQARAARWIRAARRVSADPLAEMVLRTHGPNPPDDLYGPAPGPRRGHRDMPSKSELCGGLLAETRWS</sequence>
<evidence type="ECO:0000313" key="2">
    <source>
        <dbReference type="EMBL" id="GAA4954825.1"/>
    </source>
</evidence>
<feature type="region of interest" description="Disordered" evidence="1">
    <location>
        <begin position="62"/>
        <end position="104"/>
    </location>
</feature>
<protein>
    <submittedName>
        <fullName evidence="2">Uncharacterized protein</fullName>
    </submittedName>
</protein>
<gene>
    <name evidence="2" type="ORF">GCM10023224_45370</name>
</gene>
<proteinExistence type="predicted"/>
<evidence type="ECO:0000313" key="3">
    <source>
        <dbReference type="Proteomes" id="UP001499993"/>
    </source>
</evidence>
<accession>A0ABP9GWN6</accession>
<evidence type="ECO:0000256" key="1">
    <source>
        <dbReference type="SAM" id="MobiDB-lite"/>
    </source>
</evidence>
<dbReference type="Proteomes" id="UP001499993">
    <property type="component" value="Unassembled WGS sequence"/>
</dbReference>
<comment type="caution">
    <text evidence="2">The sequence shown here is derived from an EMBL/GenBank/DDBJ whole genome shotgun (WGS) entry which is preliminary data.</text>
</comment>
<keyword evidence="3" id="KW-1185">Reference proteome</keyword>
<organism evidence="2 3">
    <name type="scientific">Streptomonospora halophila</name>
    <dbReference type="NCBI Taxonomy" id="427369"/>
    <lineage>
        <taxon>Bacteria</taxon>
        <taxon>Bacillati</taxon>
        <taxon>Actinomycetota</taxon>
        <taxon>Actinomycetes</taxon>
        <taxon>Streptosporangiales</taxon>
        <taxon>Nocardiopsidaceae</taxon>
        <taxon>Streptomonospora</taxon>
    </lineage>
</organism>